<evidence type="ECO:0000256" key="1">
    <source>
        <dbReference type="SAM" id="MobiDB-lite"/>
    </source>
</evidence>
<dbReference type="EMBL" id="BPWL01000009">
    <property type="protein sequence ID" value="GJJ13636.1"/>
    <property type="molecule type" value="Genomic_DNA"/>
</dbReference>
<comment type="caution">
    <text evidence="4">The sequence shown here is derived from an EMBL/GenBank/DDBJ whole genome shotgun (WGS) entry which is preliminary data.</text>
</comment>
<feature type="transmembrane region" description="Helical" evidence="2">
    <location>
        <begin position="150"/>
        <end position="174"/>
    </location>
</feature>
<evidence type="ECO:0000259" key="3">
    <source>
        <dbReference type="Pfam" id="PF20152"/>
    </source>
</evidence>
<evidence type="ECO:0000313" key="4">
    <source>
        <dbReference type="EMBL" id="GJJ13636.1"/>
    </source>
</evidence>
<dbReference type="InterPro" id="IPR045339">
    <property type="entry name" value="DUF6534"/>
</dbReference>
<feature type="region of interest" description="Disordered" evidence="1">
    <location>
        <begin position="185"/>
        <end position="213"/>
    </location>
</feature>
<sequence length="259" mass="28405">MSISARFNDTLGAILLGDCIHLGIRHHPTNFGYSCIVFLHGIKLRKHYGSGESNLVVSDTLVRGIYANFIWRRDDDTRFSRHLRTRTEGKCFMVDVRNGIRLARKGKLDLEEWLLYTSLATAAVADGCIATFLCWQLYTKKTGFKSTDSIVKTLITFTINTGLVMTLASTAVFISVRIPRPQPPQTLNHDSFNLSTQPNQTTSSTSASSFPQVNGGKSTVIDADAATAGLPSFALDTTTNNNRGSYSMAHVGLDDFDSG</sequence>
<feature type="compositionally biased region" description="Low complexity" evidence="1">
    <location>
        <begin position="195"/>
        <end position="209"/>
    </location>
</feature>
<accession>A0AAV5AG68</accession>
<reference evidence="4" key="1">
    <citation type="submission" date="2021-10" db="EMBL/GenBank/DDBJ databases">
        <title>De novo Genome Assembly of Clathrus columnatus (Basidiomycota, Fungi) Using Illumina and Nanopore Sequence Data.</title>
        <authorList>
            <person name="Ogiso-Tanaka E."/>
            <person name="Itagaki H."/>
            <person name="Hosoya T."/>
            <person name="Hosaka K."/>
        </authorList>
    </citation>
    <scope>NUCLEOTIDE SEQUENCE</scope>
    <source>
        <strain evidence="4">MO-923</strain>
    </source>
</reference>
<evidence type="ECO:0000256" key="2">
    <source>
        <dbReference type="SAM" id="Phobius"/>
    </source>
</evidence>
<name>A0AAV5AG68_9AGAM</name>
<dbReference type="Pfam" id="PF20152">
    <property type="entry name" value="DUF6534"/>
    <property type="match status" value="1"/>
</dbReference>
<dbReference type="AlphaFoldDB" id="A0AAV5AG68"/>
<feature type="compositionally biased region" description="Polar residues" evidence="1">
    <location>
        <begin position="185"/>
        <end position="194"/>
    </location>
</feature>
<feature type="transmembrane region" description="Helical" evidence="2">
    <location>
        <begin position="113"/>
        <end position="138"/>
    </location>
</feature>
<dbReference type="Proteomes" id="UP001050691">
    <property type="component" value="Unassembled WGS sequence"/>
</dbReference>
<gene>
    <name evidence="4" type="ORF">Clacol_007892</name>
</gene>
<keyword evidence="2" id="KW-0472">Membrane</keyword>
<organism evidence="4 5">
    <name type="scientific">Clathrus columnatus</name>
    <dbReference type="NCBI Taxonomy" id="1419009"/>
    <lineage>
        <taxon>Eukaryota</taxon>
        <taxon>Fungi</taxon>
        <taxon>Dikarya</taxon>
        <taxon>Basidiomycota</taxon>
        <taxon>Agaricomycotina</taxon>
        <taxon>Agaricomycetes</taxon>
        <taxon>Phallomycetidae</taxon>
        <taxon>Phallales</taxon>
        <taxon>Clathraceae</taxon>
        <taxon>Clathrus</taxon>
    </lineage>
</organism>
<keyword evidence="2" id="KW-1133">Transmembrane helix</keyword>
<keyword evidence="2" id="KW-0812">Transmembrane</keyword>
<evidence type="ECO:0000313" key="5">
    <source>
        <dbReference type="Proteomes" id="UP001050691"/>
    </source>
</evidence>
<protein>
    <recommendedName>
        <fullName evidence="3">DUF6534 domain-containing protein</fullName>
    </recommendedName>
</protein>
<keyword evidence="5" id="KW-1185">Reference proteome</keyword>
<proteinExistence type="predicted"/>
<feature type="domain" description="DUF6534" evidence="3">
    <location>
        <begin position="122"/>
        <end position="173"/>
    </location>
</feature>